<dbReference type="Proteomes" id="UP001186944">
    <property type="component" value="Unassembled WGS sequence"/>
</dbReference>
<reference evidence="8" key="1">
    <citation type="submission" date="2019-08" db="EMBL/GenBank/DDBJ databases">
        <title>The improved chromosome-level genome for the pearl oyster Pinctada fucata martensii using PacBio sequencing and Hi-C.</title>
        <authorList>
            <person name="Zheng Z."/>
        </authorList>
    </citation>
    <scope>NUCLEOTIDE SEQUENCE</scope>
    <source>
        <strain evidence="8">ZZ-2019</strain>
        <tissue evidence="8">Adductor muscle</tissue>
    </source>
</reference>
<dbReference type="InterPro" id="IPR038765">
    <property type="entry name" value="Papain-like_cys_pep_sf"/>
</dbReference>
<dbReference type="Gene3D" id="3.40.395.10">
    <property type="entry name" value="Adenoviral Proteinase, Chain A"/>
    <property type="match status" value="1"/>
</dbReference>
<evidence type="ECO:0000256" key="4">
    <source>
        <dbReference type="PROSITE-ProRule" id="PRU00325"/>
    </source>
</evidence>
<feature type="region of interest" description="Disordered" evidence="5">
    <location>
        <begin position="120"/>
        <end position="140"/>
    </location>
</feature>
<keyword evidence="4" id="KW-0862">Zinc</keyword>
<dbReference type="PANTHER" id="PTHR47456:SF1">
    <property type="entry name" value="PHD-TYPE DOMAIN-CONTAINING PROTEIN"/>
    <property type="match status" value="1"/>
</dbReference>
<dbReference type="AlphaFoldDB" id="A0AA88XY04"/>
<evidence type="ECO:0000256" key="2">
    <source>
        <dbReference type="ARBA" id="ARBA00022670"/>
    </source>
</evidence>
<dbReference type="GO" id="GO:0006508">
    <property type="term" value="P:proteolysis"/>
    <property type="evidence" value="ECO:0007669"/>
    <property type="project" value="UniProtKB-KW"/>
</dbReference>
<keyword evidence="4" id="KW-0479">Metal-binding</keyword>
<gene>
    <name evidence="8" type="ORF">FSP39_002824</name>
</gene>
<dbReference type="SUPFAM" id="SSF54001">
    <property type="entry name" value="Cysteine proteinases"/>
    <property type="match status" value="1"/>
</dbReference>
<dbReference type="InterPro" id="IPR003653">
    <property type="entry name" value="Peptidase_C48_C"/>
</dbReference>
<accession>A0AA88XY04</accession>
<dbReference type="GO" id="GO:0008270">
    <property type="term" value="F:zinc ion binding"/>
    <property type="evidence" value="ECO:0007669"/>
    <property type="project" value="UniProtKB-KW"/>
</dbReference>
<keyword evidence="9" id="KW-1185">Reference proteome</keyword>
<evidence type="ECO:0000259" key="6">
    <source>
        <dbReference type="PROSITE" id="PS50600"/>
    </source>
</evidence>
<proteinExistence type="inferred from homology"/>
<dbReference type="InterPro" id="IPR029309">
    <property type="entry name" value="CaRF"/>
</dbReference>
<dbReference type="InterPro" id="IPR007527">
    <property type="entry name" value="Znf_SWIM"/>
</dbReference>
<evidence type="ECO:0000313" key="8">
    <source>
        <dbReference type="EMBL" id="KAK3092436.1"/>
    </source>
</evidence>
<dbReference type="GO" id="GO:0003700">
    <property type="term" value="F:DNA-binding transcription factor activity"/>
    <property type="evidence" value="ECO:0007669"/>
    <property type="project" value="InterPro"/>
</dbReference>
<dbReference type="PROSITE" id="PS50966">
    <property type="entry name" value="ZF_SWIM"/>
    <property type="match status" value="1"/>
</dbReference>
<keyword evidence="3" id="KW-0378">Hydrolase</keyword>
<dbReference type="Pfam" id="PF10551">
    <property type="entry name" value="MULE"/>
    <property type="match status" value="1"/>
</dbReference>
<name>A0AA88XY04_PINIB</name>
<keyword evidence="2" id="KW-0645">Protease</keyword>
<evidence type="ECO:0000256" key="1">
    <source>
        <dbReference type="ARBA" id="ARBA00005234"/>
    </source>
</evidence>
<feature type="domain" description="Ubiquitin-like protease family profile" evidence="6">
    <location>
        <begin position="899"/>
        <end position="1040"/>
    </location>
</feature>
<organism evidence="8 9">
    <name type="scientific">Pinctada imbricata</name>
    <name type="common">Atlantic pearl-oyster</name>
    <name type="synonym">Pinctada martensii</name>
    <dbReference type="NCBI Taxonomy" id="66713"/>
    <lineage>
        <taxon>Eukaryota</taxon>
        <taxon>Metazoa</taxon>
        <taxon>Spiralia</taxon>
        <taxon>Lophotrochozoa</taxon>
        <taxon>Mollusca</taxon>
        <taxon>Bivalvia</taxon>
        <taxon>Autobranchia</taxon>
        <taxon>Pteriomorphia</taxon>
        <taxon>Pterioida</taxon>
        <taxon>Pterioidea</taxon>
        <taxon>Pteriidae</taxon>
        <taxon>Pinctada</taxon>
    </lineage>
</organism>
<evidence type="ECO:0008006" key="10">
    <source>
        <dbReference type="Google" id="ProtNLM"/>
    </source>
</evidence>
<sequence>MKRSMSPSQLGSLVRLTKSSSGTTMDMVAKKGNTVLQEFCSDEEEQLSVLFELTSFAPSSLNEMEKYRFVLLLLYELAQNRLQKIWKQKRNSNYILAKVYGFNVTDADLRSLQPSKWLTDQHDHPVTKRSRKSLQSSKKKDCPAKIIMKDVLLFPDYKVEESCTERMRRERSEKLRDDIRGNRQNISIDRRIYILLPTDEDHKDTHLLGEYTGFMKPLSKEVRDKLQELVGHGVSSVSEMRRHLRVFVETVLFSEQKKPSLSDAAYFPTDETIRKHIYRAMLRLRYSKIDQVNLLQKVSEWQESYPRDNFSFMPAASSPEFNEEDDITGVESLEQDDEDEVCPQMKTTETDFFFCHQSQFQRHLLYRYGNSLCLLDATYRTTKYALPLFFLAVKTNVGFSVVGEFVVQHETRSSIIQGLETIRTWMNEDPEKPENWEWNPKFFMTDFCEREIGAIEDVFAESFVFICDFHREQSWLRWTSKTDNGVTGTREKLLSMLRRVAHSCSTEEFEEAKLSLQNSERWVWAYRFGRGVLVNTNNGLERQNKLFKYTFLEQKKNNSLSAMVTTLVNDYLPSMMLKYIRDNATASDTVGRSYSSEVPVYLRNRPAAFIKHCLTKLELAESVFERDVECLTDNKYKVKSQTDVNGKSYYTVELHSADDLPKCDCHAWCWTLLPCKHMFAVLKWTEASWDDLPETYRSSPYLSLDNAFINVPISAPIVLNDTMEDDVQNDESTHQSDLELSTATELPLRKKTPRPMKALAVECREKLSLIQNATYMCQSVEALKKLSQLLQDSLNYISDNLYVDAGLTVQPQLEVNPKTKKTANAEPEKNSVMTPIKERSMRRKRKKETLKTRQSIVVVGEETVPITLIDGAVSAQNRLQKIWKQKRNSNYILAKVYGFNVTDADLRSLQPSKWLTDQVIDAYLACLAQKEFDRGRKIKHENVAKMTSIINDTFVVRATENPPRCRVMEYELIMGAYHQRGGHWDLVVIEPQKYTIYFYNPLGVSRHQERMVLNNWRFVIKQITLLNHVNMAYLPNKFHL</sequence>
<comment type="caution">
    <text evidence="8">The sequence shown here is derived from an EMBL/GenBank/DDBJ whole genome shotgun (WGS) entry which is preliminary data.</text>
</comment>
<dbReference type="InterPro" id="IPR018289">
    <property type="entry name" value="MULE_transposase_dom"/>
</dbReference>
<feature type="region of interest" description="Disordered" evidence="5">
    <location>
        <begin position="817"/>
        <end position="847"/>
    </location>
</feature>
<keyword evidence="4" id="KW-0863">Zinc-finger</keyword>
<evidence type="ECO:0000256" key="3">
    <source>
        <dbReference type="ARBA" id="ARBA00022801"/>
    </source>
</evidence>
<dbReference type="EMBL" id="VSWD01000009">
    <property type="protein sequence ID" value="KAK3092436.1"/>
    <property type="molecule type" value="Genomic_DNA"/>
</dbReference>
<dbReference type="GO" id="GO:0008234">
    <property type="term" value="F:cysteine-type peptidase activity"/>
    <property type="evidence" value="ECO:0007669"/>
    <property type="project" value="InterPro"/>
</dbReference>
<evidence type="ECO:0000259" key="7">
    <source>
        <dbReference type="PROSITE" id="PS50966"/>
    </source>
</evidence>
<dbReference type="PROSITE" id="PS50600">
    <property type="entry name" value="ULP_PROTEASE"/>
    <property type="match status" value="1"/>
</dbReference>
<protein>
    <recommendedName>
        <fullName evidence="10">SWIM-type domain-containing protein</fullName>
    </recommendedName>
</protein>
<feature type="domain" description="SWIM-type" evidence="7">
    <location>
        <begin position="650"/>
        <end position="686"/>
    </location>
</feature>
<dbReference type="PANTHER" id="PTHR47456">
    <property type="entry name" value="PHD-TYPE DOMAIN-CONTAINING PROTEIN"/>
    <property type="match status" value="1"/>
</dbReference>
<dbReference type="Pfam" id="PF15299">
    <property type="entry name" value="ALS2CR8"/>
    <property type="match status" value="1"/>
</dbReference>
<evidence type="ECO:0000256" key="5">
    <source>
        <dbReference type="SAM" id="MobiDB-lite"/>
    </source>
</evidence>
<evidence type="ECO:0000313" key="9">
    <source>
        <dbReference type="Proteomes" id="UP001186944"/>
    </source>
</evidence>
<comment type="similarity">
    <text evidence="1">Belongs to the peptidase C48 family.</text>
</comment>